<evidence type="ECO:0000313" key="2">
    <source>
        <dbReference type="Proteomes" id="UP001732700"/>
    </source>
</evidence>
<organism evidence="1 2">
    <name type="scientific">Avena sativa</name>
    <name type="common">Oat</name>
    <dbReference type="NCBI Taxonomy" id="4498"/>
    <lineage>
        <taxon>Eukaryota</taxon>
        <taxon>Viridiplantae</taxon>
        <taxon>Streptophyta</taxon>
        <taxon>Embryophyta</taxon>
        <taxon>Tracheophyta</taxon>
        <taxon>Spermatophyta</taxon>
        <taxon>Magnoliopsida</taxon>
        <taxon>Liliopsida</taxon>
        <taxon>Poales</taxon>
        <taxon>Poaceae</taxon>
        <taxon>BOP clade</taxon>
        <taxon>Pooideae</taxon>
        <taxon>Poodae</taxon>
        <taxon>Poeae</taxon>
        <taxon>Poeae Chloroplast Group 1 (Aveneae type)</taxon>
        <taxon>Aveninae</taxon>
        <taxon>Avena</taxon>
    </lineage>
</organism>
<reference evidence="1" key="2">
    <citation type="submission" date="2025-09" db="UniProtKB">
        <authorList>
            <consortium name="EnsemblPlants"/>
        </authorList>
    </citation>
    <scope>IDENTIFICATION</scope>
</reference>
<reference evidence="1" key="1">
    <citation type="submission" date="2021-05" db="EMBL/GenBank/DDBJ databases">
        <authorList>
            <person name="Scholz U."/>
            <person name="Mascher M."/>
            <person name="Fiebig A."/>
        </authorList>
    </citation>
    <scope>NUCLEOTIDE SEQUENCE [LARGE SCALE GENOMIC DNA]</scope>
</reference>
<keyword evidence="2" id="KW-1185">Reference proteome</keyword>
<evidence type="ECO:0000313" key="1">
    <source>
        <dbReference type="EnsemblPlants" id="AVESA.00010b.r2.4DG0757740.1.CDS.1"/>
    </source>
</evidence>
<sequence length="129" mass="15547">MGQNSTYLLKINLIPNPKKARKEIKSFCFEKFIDSDLTNYRDLLEEILDEYPPRYLEVAQFQYYDDVLKIYPEVHSDQELIYMFEKHSQKKVVEMFIAYCDPAEPYEPITEYYEDSEVHIEPENNIDQD</sequence>
<name>A0ACD5XDM7_AVESA</name>
<dbReference type="EnsemblPlants" id="AVESA.00010b.r2.4DG0757740.1">
    <property type="protein sequence ID" value="AVESA.00010b.r2.4DG0757740.1.CDS.1"/>
    <property type="gene ID" value="AVESA.00010b.r2.4DG0757740"/>
</dbReference>
<proteinExistence type="predicted"/>
<dbReference type="Proteomes" id="UP001732700">
    <property type="component" value="Chromosome 4D"/>
</dbReference>
<accession>A0ACD5XDM7</accession>
<protein>
    <submittedName>
        <fullName evidence="1">Uncharacterized protein</fullName>
    </submittedName>
</protein>